<dbReference type="Gramene" id="CDY63032">
    <property type="protein sequence ID" value="CDY63032"/>
    <property type="gene ID" value="GSBRNA2T00037868001"/>
</dbReference>
<feature type="coiled-coil region" evidence="6">
    <location>
        <begin position="260"/>
        <end position="287"/>
    </location>
</feature>
<keyword evidence="4" id="KW-0493">Microtubule</keyword>
<keyword evidence="5" id="KW-0206">Cytoskeleton</keyword>
<evidence type="ECO:0000313" key="10">
    <source>
        <dbReference type="Proteomes" id="UP000028999"/>
    </source>
</evidence>
<protein>
    <submittedName>
        <fullName evidence="9">BnaCnng41280D protein</fullName>
    </submittedName>
</protein>
<dbReference type="InterPro" id="IPR044806">
    <property type="entry name" value="WVD2/WDL1-4"/>
</dbReference>
<dbReference type="EMBL" id="LK034235">
    <property type="protein sequence ID" value="CDY63032.1"/>
    <property type="molecule type" value="Genomic_DNA"/>
</dbReference>
<dbReference type="PaxDb" id="3708-A0A078JDL9"/>
<comment type="subcellular location">
    <subcellularLocation>
        <location evidence="1">Cytoplasm</location>
        <location evidence="1">Cytoskeleton</location>
    </subcellularLocation>
</comment>
<evidence type="ECO:0000313" key="9">
    <source>
        <dbReference type="EMBL" id="CDY63032.1"/>
    </source>
</evidence>
<keyword evidence="10" id="KW-1185">Reference proteome</keyword>
<evidence type="ECO:0000256" key="7">
    <source>
        <dbReference type="SAM" id="MobiDB-lite"/>
    </source>
</evidence>
<keyword evidence="3" id="KW-0963">Cytoplasm</keyword>
<evidence type="ECO:0000256" key="6">
    <source>
        <dbReference type="SAM" id="Coils"/>
    </source>
</evidence>
<dbReference type="PANTHER" id="PTHR46372:SF19">
    <property type="entry name" value="TPX2 C-TERMINAL DOMAIN-CONTAINING PROTEIN"/>
    <property type="match status" value="1"/>
</dbReference>
<evidence type="ECO:0000256" key="2">
    <source>
        <dbReference type="ARBA" id="ARBA00005885"/>
    </source>
</evidence>
<name>A0A078JDL9_BRANA</name>
<evidence type="ECO:0000256" key="4">
    <source>
        <dbReference type="ARBA" id="ARBA00022701"/>
    </source>
</evidence>
<dbReference type="GO" id="GO:0008017">
    <property type="term" value="F:microtubule binding"/>
    <property type="evidence" value="ECO:0007669"/>
    <property type="project" value="InterPro"/>
</dbReference>
<accession>A0A078JDL9</accession>
<evidence type="ECO:0000256" key="1">
    <source>
        <dbReference type="ARBA" id="ARBA00004245"/>
    </source>
</evidence>
<feature type="compositionally biased region" description="Basic residues" evidence="7">
    <location>
        <begin position="326"/>
        <end position="340"/>
    </location>
</feature>
<dbReference type="Pfam" id="PF06886">
    <property type="entry name" value="TPX2"/>
    <property type="match status" value="1"/>
</dbReference>
<gene>
    <name evidence="9" type="primary">BnaCnng41280D</name>
    <name evidence="9" type="ORF">GSBRNA2T00037868001</name>
</gene>
<dbReference type="Proteomes" id="UP000028999">
    <property type="component" value="Unassembled WGS sequence"/>
</dbReference>
<feature type="domain" description="TPX2 C-terminal" evidence="8">
    <location>
        <begin position="246"/>
        <end position="323"/>
    </location>
</feature>
<organism evidence="9 10">
    <name type="scientific">Brassica napus</name>
    <name type="common">Rape</name>
    <dbReference type="NCBI Taxonomy" id="3708"/>
    <lineage>
        <taxon>Eukaryota</taxon>
        <taxon>Viridiplantae</taxon>
        <taxon>Streptophyta</taxon>
        <taxon>Embryophyta</taxon>
        <taxon>Tracheophyta</taxon>
        <taxon>Spermatophyta</taxon>
        <taxon>Magnoliopsida</taxon>
        <taxon>eudicotyledons</taxon>
        <taxon>Gunneridae</taxon>
        <taxon>Pentapetalae</taxon>
        <taxon>rosids</taxon>
        <taxon>malvids</taxon>
        <taxon>Brassicales</taxon>
        <taxon>Brassicaceae</taxon>
        <taxon>Brassiceae</taxon>
        <taxon>Brassica</taxon>
    </lineage>
</organism>
<dbReference type="PANTHER" id="PTHR46372">
    <property type="entry name" value="PROTEIN WVD2-LIKE 3"/>
    <property type="match status" value="1"/>
</dbReference>
<evidence type="ECO:0000259" key="8">
    <source>
        <dbReference type="Pfam" id="PF06886"/>
    </source>
</evidence>
<dbReference type="AlphaFoldDB" id="A0A078JDL9"/>
<comment type="similarity">
    <text evidence="2">Belongs to the TPX2 family.</text>
</comment>
<proteinExistence type="inferred from homology"/>
<feature type="region of interest" description="Disordered" evidence="7">
    <location>
        <begin position="206"/>
        <end position="226"/>
    </location>
</feature>
<keyword evidence="6" id="KW-0175">Coiled coil</keyword>
<sequence length="382" mass="43388">MVVHAYHSNIIQDFVCVYLRLNMFDQIYSSPSFSEVTNKHTRERRSSYKFLSPVTRTMDICMDKEPDGLVVYANSDSCDPNQENVSVLPPLDSVSRDEANGNTELLLTEENVEVKEYDVKECTNEIPAAKPLEDGNMEIAALGKEAKRALKAGRWINKKRNTVPQPFALATEKRASSTTRSFTGESHGVAAVSKIYPDGYSKVQNQATKVPRKPLQPKNKKVSDEEDSCSVASYAKSRTIVTAAPSFRSTERAEKRKEFYIKLEEKHQAMEAEKTQSEARNKEENDAALRQLRKSLMFKANPMPKFYHEGAPPKVELKKPPPTRAKSPKLGRRNRRRHETRKTLIVISKEDPDDETAHNADQINRFVTEEEVNQNSLLVTRN</sequence>
<feature type="region of interest" description="Disordered" evidence="7">
    <location>
        <begin position="304"/>
        <end position="361"/>
    </location>
</feature>
<dbReference type="GO" id="GO:0000226">
    <property type="term" value="P:microtubule cytoskeleton organization"/>
    <property type="evidence" value="ECO:0007669"/>
    <property type="project" value="InterPro"/>
</dbReference>
<dbReference type="STRING" id="3708.A0A078JDL9"/>
<dbReference type="GO" id="GO:0005874">
    <property type="term" value="C:microtubule"/>
    <property type="evidence" value="ECO:0007669"/>
    <property type="project" value="UniProtKB-KW"/>
</dbReference>
<reference evidence="9 10" key="1">
    <citation type="journal article" date="2014" name="Science">
        <title>Plant genetics. Early allopolyploid evolution in the post-Neolithic Brassica napus oilseed genome.</title>
        <authorList>
            <person name="Chalhoub B."/>
            <person name="Denoeud F."/>
            <person name="Liu S."/>
            <person name="Parkin I.A."/>
            <person name="Tang H."/>
            <person name="Wang X."/>
            <person name="Chiquet J."/>
            <person name="Belcram H."/>
            <person name="Tong C."/>
            <person name="Samans B."/>
            <person name="Correa M."/>
            <person name="Da Silva C."/>
            <person name="Just J."/>
            <person name="Falentin C."/>
            <person name="Koh C.S."/>
            <person name="Le Clainche I."/>
            <person name="Bernard M."/>
            <person name="Bento P."/>
            <person name="Noel B."/>
            <person name="Labadie K."/>
            <person name="Alberti A."/>
            <person name="Charles M."/>
            <person name="Arnaud D."/>
            <person name="Guo H."/>
            <person name="Daviaud C."/>
            <person name="Alamery S."/>
            <person name="Jabbari K."/>
            <person name="Zhao M."/>
            <person name="Edger P.P."/>
            <person name="Chelaifa H."/>
            <person name="Tack D."/>
            <person name="Lassalle G."/>
            <person name="Mestiri I."/>
            <person name="Schnel N."/>
            <person name="Le Paslier M.C."/>
            <person name="Fan G."/>
            <person name="Renault V."/>
            <person name="Bayer P.E."/>
            <person name="Golicz A.A."/>
            <person name="Manoli S."/>
            <person name="Lee T.H."/>
            <person name="Thi V.H."/>
            <person name="Chalabi S."/>
            <person name="Hu Q."/>
            <person name="Fan C."/>
            <person name="Tollenaere R."/>
            <person name="Lu Y."/>
            <person name="Battail C."/>
            <person name="Shen J."/>
            <person name="Sidebottom C.H."/>
            <person name="Wang X."/>
            <person name="Canaguier A."/>
            <person name="Chauveau A."/>
            <person name="Berard A."/>
            <person name="Deniot G."/>
            <person name="Guan M."/>
            <person name="Liu Z."/>
            <person name="Sun F."/>
            <person name="Lim Y.P."/>
            <person name="Lyons E."/>
            <person name="Town C.D."/>
            <person name="Bancroft I."/>
            <person name="Wang X."/>
            <person name="Meng J."/>
            <person name="Ma J."/>
            <person name="Pires J.C."/>
            <person name="King G.J."/>
            <person name="Brunel D."/>
            <person name="Delourme R."/>
            <person name="Renard M."/>
            <person name="Aury J.M."/>
            <person name="Adams K.L."/>
            <person name="Batley J."/>
            <person name="Snowdon R.J."/>
            <person name="Tost J."/>
            <person name="Edwards D."/>
            <person name="Zhou Y."/>
            <person name="Hua W."/>
            <person name="Sharpe A.G."/>
            <person name="Paterson A.H."/>
            <person name="Guan C."/>
            <person name="Wincker P."/>
        </authorList>
    </citation>
    <scope>NUCLEOTIDE SEQUENCE [LARGE SCALE GENOMIC DNA]</scope>
    <source>
        <strain evidence="10">cv. Darmor-bzh</strain>
    </source>
</reference>
<dbReference type="OMA" id="HINGDPE"/>
<evidence type="ECO:0000256" key="5">
    <source>
        <dbReference type="ARBA" id="ARBA00023212"/>
    </source>
</evidence>
<dbReference type="InterPro" id="IPR027329">
    <property type="entry name" value="TPX2_C"/>
</dbReference>
<evidence type="ECO:0000256" key="3">
    <source>
        <dbReference type="ARBA" id="ARBA00022490"/>
    </source>
</evidence>